<organism evidence="2 3">
    <name type="scientific">Knufia fluminis</name>
    <dbReference type="NCBI Taxonomy" id="191047"/>
    <lineage>
        <taxon>Eukaryota</taxon>
        <taxon>Fungi</taxon>
        <taxon>Dikarya</taxon>
        <taxon>Ascomycota</taxon>
        <taxon>Pezizomycotina</taxon>
        <taxon>Eurotiomycetes</taxon>
        <taxon>Chaetothyriomycetidae</taxon>
        <taxon>Chaetothyriales</taxon>
        <taxon>Trichomeriaceae</taxon>
        <taxon>Knufia</taxon>
    </lineage>
</organism>
<proteinExistence type="predicted"/>
<keyword evidence="3" id="KW-1185">Reference proteome</keyword>
<dbReference type="EMBL" id="JAKLMC020000048">
    <property type="protein sequence ID" value="KAK5948402.1"/>
    <property type="molecule type" value="Genomic_DNA"/>
</dbReference>
<gene>
    <name evidence="2" type="ORF">OHC33_010576</name>
</gene>
<feature type="region of interest" description="Disordered" evidence="1">
    <location>
        <begin position="78"/>
        <end position="118"/>
    </location>
</feature>
<protein>
    <submittedName>
        <fullName evidence="2">Uncharacterized protein</fullName>
    </submittedName>
</protein>
<comment type="caution">
    <text evidence="2">The sequence shown here is derived from an EMBL/GenBank/DDBJ whole genome shotgun (WGS) entry which is preliminary data.</text>
</comment>
<evidence type="ECO:0000313" key="3">
    <source>
        <dbReference type="Proteomes" id="UP001316803"/>
    </source>
</evidence>
<feature type="region of interest" description="Disordered" evidence="1">
    <location>
        <begin position="518"/>
        <end position="551"/>
    </location>
</feature>
<name>A0AAN8EE33_9EURO</name>
<feature type="compositionally biased region" description="Basic and acidic residues" evidence="1">
    <location>
        <begin position="537"/>
        <end position="551"/>
    </location>
</feature>
<feature type="compositionally biased region" description="Low complexity" evidence="1">
    <location>
        <begin position="103"/>
        <end position="114"/>
    </location>
</feature>
<sequence length="551" mass="61290">MGAGAILVIQDFSRHSASVIWRRGRYARSLDGLQSTAIASVFDGRAEDLESPPSSPDEALQPAKQSYALPGIEISPANIPLPPSPTVESNEAESFSPYDLDTAQLPSPAQSAQQKSHDALREGLRRLAELRMSALEVRTVKKEERTNIRNLRRQLVYEVRRLIASMKEKLPAVTTEDLTSWEDTFILIEDVAEESEQADIKFDREERHIIDLEYDLCDLEEELYGETEGQDLKPDQYKNNVLQKQPSRSFVGAKFGFSSSPTRSVNPSSYHSPSRVEAEAQLYRHQMLPSGPSVGSASAEEFFGPSLRAQEEALPTDQASLSGSLAHEPEATNLYNGWQFIDVDTAAIRDEASKTGMFADDSPDPSFSRDDFYGLSRWLLYGTPWNTNIMSSENKLRVVVSNLQIFRAWLVGNLEALVAPHDHSAGDERNFSMLTRYVRNWQWDPSAHPDAGPEDPVLLDHDTLRGDVDTSGQASKIQRAPSVAFFEPLNVNEALAEASPIVTQSNAVPATFPLDRRKVSAHAPSEALARGVSRNDFLAHQERRDRSQSQP</sequence>
<evidence type="ECO:0000256" key="1">
    <source>
        <dbReference type="SAM" id="MobiDB-lite"/>
    </source>
</evidence>
<accession>A0AAN8EE33</accession>
<reference evidence="2 3" key="1">
    <citation type="submission" date="2022-12" db="EMBL/GenBank/DDBJ databases">
        <title>Genomic features and morphological characterization of a novel Knufia sp. strain isolated from spacecraft assembly facility.</title>
        <authorList>
            <person name="Teixeira M."/>
            <person name="Chander A.M."/>
            <person name="Stajich J.E."/>
            <person name="Venkateswaran K."/>
        </authorList>
    </citation>
    <scope>NUCLEOTIDE SEQUENCE [LARGE SCALE GENOMIC DNA]</scope>
    <source>
        <strain evidence="2 3">FJI-L2-BK-P2</strain>
    </source>
</reference>
<dbReference type="Proteomes" id="UP001316803">
    <property type="component" value="Unassembled WGS sequence"/>
</dbReference>
<evidence type="ECO:0000313" key="2">
    <source>
        <dbReference type="EMBL" id="KAK5948402.1"/>
    </source>
</evidence>
<dbReference type="AlphaFoldDB" id="A0AAN8EE33"/>